<dbReference type="Pfam" id="PF00462">
    <property type="entry name" value="Glutaredoxin"/>
    <property type="match status" value="1"/>
</dbReference>
<dbReference type="InterPro" id="IPR036249">
    <property type="entry name" value="Thioredoxin-like_sf"/>
</dbReference>
<dbReference type="FunFam" id="3.40.30.10:FF:000005">
    <property type="entry name" value="Glutaredoxin 5"/>
    <property type="match status" value="1"/>
</dbReference>
<dbReference type="GO" id="GO:0051537">
    <property type="term" value="F:2 iron, 2 sulfur cluster binding"/>
    <property type="evidence" value="ECO:0007669"/>
    <property type="project" value="UniProtKB-KW"/>
</dbReference>
<proteinExistence type="predicted"/>
<keyword evidence="10" id="KW-1185">Reference proteome</keyword>
<reference evidence="9" key="2">
    <citation type="submission" date="2017-05" db="UniProtKB">
        <authorList>
            <consortium name="EnsemblMetazoa"/>
        </authorList>
    </citation>
    <scope>IDENTIFICATION</scope>
</reference>
<sequence length="146" mass="16525">MAAIRIAVSSSLYRYLSPAFASGVSLRKLSNQSVHYDSKYFEKLVKDKKVVLFMKGNPSAPMCGFSRLVVQILHMHGVDGYDHHDVLQDVDFKEKFKEWSEWPTFPQLYLNGELVGGADIVLQLHQNGELVEELEKIGHCSALLDK</sequence>
<dbReference type="InterPro" id="IPR004480">
    <property type="entry name" value="Monothiol_GRX-rel"/>
</dbReference>
<dbReference type="KEGG" id="aqu:100633684"/>
<accession>A0A1X7ULJ7</accession>
<dbReference type="eggNOG" id="KOG0911">
    <property type="taxonomic scope" value="Eukaryota"/>
</dbReference>
<keyword evidence="4" id="KW-0411">Iron-sulfur</keyword>
<protein>
    <recommendedName>
        <fullName evidence="6">Glutaredoxin-related protein 5, mitochondrial</fullName>
    </recommendedName>
    <alternativeName>
        <fullName evidence="7">Monothiol glutaredoxin-5</fullName>
    </alternativeName>
</protein>
<dbReference type="InterPro" id="IPR002109">
    <property type="entry name" value="Glutaredoxin"/>
</dbReference>
<dbReference type="AlphaFoldDB" id="A0A1X7ULJ7"/>
<dbReference type="CDD" id="cd03028">
    <property type="entry name" value="GRX_PICOT_like"/>
    <property type="match status" value="1"/>
</dbReference>
<keyword evidence="1" id="KW-0001">2Fe-2S</keyword>
<dbReference type="STRING" id="400682.A0A1X7ULJ7"/>
<evidence type="ECO:0000313" key="9">
    <source>
        <dbReference type="EnsemblMetazoa" id="Aqu2.1.28541_001"/>
    </source>
</evidence>
<reference evidence="10" key="1">
    <citation type="journal article" date="2010" name="Nature">
        <title>The Amphimedon queenslandica genome and the evolution of animal complexity.</title>
        <authorList>
            <person name="Srivastava M."/>
            <person name="Simakov O."/>
            <person name="Chapman J."/>
            <person name="Fahey B."/>
            <person name="Gauthier M.E."/>
            <person name="Mitros T."/>
            <person name="Richards G.S."/>
            <person name="Conaco C."/>
            <person name="Dacre M."/>
            <person name="Hellsten U."/>
            <person name="Larroux C."/>
            <person name="Putnam N.H."/>
            <person name="Stanke M."/>
            <person name="Adamska M."/>
            <person name="Darling A."/>
            <person name="Degnan S.M."/>
            <person name="Oakley T.H."/>
            <person name="Plachetzki D.C."/>
            <person name="Zhai Y."/>
            <person name="Adamski M."/>
            <person name="Calcino A."/>
            <person name="Cummins S.F."/>
            <person name="Goodstein D.M."/>
            <person name="Harris C."/>
            <person name="Jackson D.J."/>
            <person name="Leys S.P."/>
            <person name="Shu S."/>
            <person name="Woodcroft B.J."/>
            <person name="Vervoort M."/>
            <person name="Kosik K.S."/>
            <person name="Manning G."/>
            <person name="Degnan B.M."/>
            <person name="Rokhsar D.S."/>
        </authorList>
    </citation>
    <scope>NUCLEOTIDE SEQUENCE [LARGE SCALE GENOMIC DNA]</scope>
</reference>
<dbReference type="SUPFAM" id="SSF52833">
    <property type="entry name" value="Thioredoxin-like"/>
    <property type="match status" value="1"/>
</dbReference>
<evidence type="ECO:0000256" key="6">
    <source>
        <dbReference type="ARBA" id="ARBA00067456"/>
    </source>
</evidence>
<evidence type="ECO:0000313" key="10">
    <source>
        <dbReference type="Proteomes" id="UP000007879"/>
    </source>
</evidence>
<keyword evidence="2" id="KW-0479">Metal-binding</keyword>
<dbReference type="Proteomes" id="UP000007879">
    <property type="component" value="Unassembled WGS sequence"/>
</dbReference>
<dbReference type="PROSITE" id="PS51354">
    <property type="entry name" value="GLUTAREDOXIN_2"/>
    <property type="match status" value="1"/>
</dbReference>
<keyword evidence="5" id="KW-0676">Redox-active center</keyword>
<dbReference type="FunCoup" id="A0A1X7ULJ7">
    <property type="interactions" value="828"/>
</dbReference>
<evidence type="ECO:0000256" key="3">
    <source>
        <dbReference type="ARBA" id="ARBA00023004"/>
    </source>
</evidence>
<evidence type="ECO:0000256" key="5">
    <source>
        <dbReference type="ARBA" id="ARBA00023284"/>
    </source>
</evidence>
<name>A0A1X7ULJ7_AMPQE</name>
<dbReference type="Gene3D" id="3.40.30.10">
    <property type="entry name" value="Glutaredoxin"/>
    <property type="match status" value="1"/>
</dbReference>
<dbReference type="InterPro" id="IPR033658">
    <property type="entry name" value="GRX_PICOT-like"/>
</dbReference>
<evidence type="ECO:0000259" key="8">
    <source>
        <dbReference type="Pfam" id="PF00462"/>
    </source>
</evidence>
<evidence type="ECO:0000256" key="1">
    <source>
        <dbReference type="ARBA" id="ARBA00022714"/>
    </source>
</evidence>
<evidence type="ECO:0000256" key="7">
    <source>
        <dbReference type="ARBA" id="ARBA00076083"/>
    </source>
</evidence>
<keyword evidence="3" id="KW-0408">Iron</keyword>
<dbReference type="GO" id="GO:0005759">
    <property type="term" value="C:mitochondrial matrix"/>
    <property type="evidence" value="ECO:0007669"/>
    <property type="project" value="TreeGrafter"/>
</dbReference>
<dbReference type="GO" id="GO:0046872">
    <property type="term" value="F:metal ion binding"/>
    <property type="evidence" value="ECO:0007669"/>
    <property type="project" value="UniProtKB-KW"/>
</dbReference>
<gene>
    <name evidence="9" type="primary">100633684</name>
</gene>
<evidence type="ECO:0000256" key="4">
    <source>
        <dbReference type="ARBA" id="ARBA00023014"/>
    </source>
</evidence>
<dbReference type="InParanoid" id="A0A1X7ULJ7"/>
<evidence type="ECO:0000256" key="2">
    <source>
        <dbReference type="ARBA" id="ARBA00022723"/>
    </source>
</evidence>
<dbReference type="EnsemblMetazoa" id="XM_003387434.2">
    <property type="protein sequence ID" value="XP_003387482.1"/>
    <property type="gene ID" value="LOC100633684"/>
</dbReference>
<feature type="domain" description="Glutaredoxin" evidence="8">
    <location>
        <begin position="50"/>
        <end position="115"/>
    </location>
</feature>
<dbReference type="OrthoDB" id="415696at2759"/>
<dbReference type="PANTHER" id="PTHR10293">
    <property type="entry name" value="GLUTAREDOXIN FAMILY MEMBER"/>
    <property type="match status" value="1"/>
</dbReference>
<organism evidence="9">
    <name type="scientific">Amphimedon queenslandica</name>
    <name type="common">Sponge</name>
    <dbReference type="NCBI Taxonomy" id="400682"/>
    <lineage>
        <taxon>Eukaryota</taxon>
        <taxon>Metazoa</taxon>
        <taxon>Porifera</taxon>
        <taxon>Demospongiae</taxon>
        <taxon>Heteroscleromorpha</taxon>
        <taxon>Haplosclerida</taxon>
        <taxon>Niphatidae</taxon>
        <taxon>Amphimedon</taxon>
    </lineage>
</organism>
<dbReference type="EnsemblMetazoa" id="Aqu2.1.28541_001">
    <property type="protein sequence ID" value="Aqu2.1.28541_001"/>
    <property type="gene ID" value="Aqu2.1.28541"/>
</dbReference>
<dbReference type="PANTHER" id="PTHR10293:SF16">
    <property type="entry name" value="GLUTAREDOXIN-RELATED PROTEIN 5, MITOCHONDRIAL"/>
    <property type="match status" value="1"/>
</dbReference>